<dbReference type="InterPro" id="IPR003593">
    <property type="entry name" value="AAA+_ATPase"/>
</dbReference>
<dbReference type="PANTHER" id="PTHR24221">
    <property type="entry name" value="ATP-BINDING CASSETTE SUB-FAMILY B"/>
    <property type="match status" value="1"/>
</dbReference>
<dbReference type="Pfam" id="PF00664">
    <property type="entry name" value="ABC_membrane"/>
    <property type="match status" value="1"/>
</dbReference>
<evidence type="ECO:0000256" key="5">
    <source>
        <dbReference type="ARBA" id="ARBA00022741"/>
    </source>
</evidence>
<dbReference type="SUPFAM" id="SSF52172">
    <property type="entry name" value="CheY-like"/>
    <property type="match status" value="1"/>
</dbReference>
<dbReference type="InterPro" id="IPR017871">
    <property type="entry name" value="ABC_transporter-like_CS"/>
</dbReference>
<evidence type="ECO:0000256" key="8">
    <source>
        <dbReference type="ARBA" id="ARBA00023136"/>
    </source>
</evidence>
<dbReference type="InterPro" id="IPR003594">
    <property type="entry name" value="HATPase_dom"/>
</dbReference>
<comment type="subcellular location">
    <subcellularLocation>
        <location evidence="1">Cell membrane</location>
        <topology evidence="1">Multi-pass membrane protein</topology>
    </subcellularLocation>
</comment>
<evidence type="ECO:0000259" key="12">
    <source>
        <dbReference type="PROSITE" id="PS50110"/>
    </source>
</evidence>
<dbReference type="PROSITE" id="PS00211">
    <property type="entry name" value="ABC_TRANSPORTER_1"/>
    <property type="match status" value="1"/>
</dbReference>
<feature type="transmembrane region" description="Helical" evidence="11">
    <location>
        <begin position="288"/>
        <end position="309"/>
    </location>
</feature>
<feature type="transmembrane region" description="Helical" evidence="11">
    <location>
        <begin position="57"/>
        <end position="77"/>
    </location>
</feature>
<keyword evidence="8 11" id="KW-0472">Membrane</keyword>
<dbReference type="GO" id="GO:0006879">
    <property type="term" value="P:intracellular iron ion homeostasis"/>
    <property type="evidence" value="ECO:0007669"/>
    <property type="project" value="TreeGrafter"/>
</dbReference>
<evidence type="ECO:0000259" key="13">
    <source>
        <dbReference type="PROSITE" id="PS50893"/>
    </source>
</evidence>
<dbReference type="GO" id="GO:0140359">
    <property type="term" value="F:ABC-type transporter activity"/>
    <property type="evidence" value="ECO:0007669"/>
    <property type="project" value="InterPro"/>
</dbReference>
<dbReference type="InterPro" id="IPR027417">
    <property type="entry name" value="P-loop_NTPase"/>
</dbReference>
<feature type="domain" description="Response regulatory" evidence="12">
    <location>
        <begin position="776"/>
        <end position="902"/>
    </location>
</feature>
<evidence type="ECO:0000256" key="9">
    <source>
        <dbReference type="PROSITE-ProRule" id="PRU00169"/>
    </source>
</evidence>
<dbReference type="EMBL" id="PYAL01000006">
    <property type="protein sequence ID" value="RXN86176.1"/>
    <property type="molecule type" value="Genomic_DNA"/>
</dbReference>
<keyword evidence="3" id="KW-1003">Cell membrane</keyword>
<dbReference type="FunFam" id="3.40.50.300:FF:000287">
    <property type="entry name" value="Multidrug ABC transporter ATP-binding protein"/>
    <property type="match status" value="1"/>
</dbReference>
<dbReference type="Gene3D" id="3.30.565.10">
    <property type="entry name" value="Histidine kinase-like ATPase, C-terminal domain"/>
    <property type="match status" value="1"/>
</dbReference>
<protein>
    <submittedName>
        <fullName evidence="15">ABC transporter ATP-binding protein</fullName>
    </submittedName>
</protein>
<accession>A0A4Q1HIT6</accession>
<keyword evidence="4 11" id="KW-0812">Transmembrane</keyword>
<dbReference type="OrthoDB" id="8554730at2"/>
<feature type="transmembrane region" description="Helical" evidence="11">
    <location>
        <begin position="138"/>
        <end position="165"/>
    </location>
</feature>
<dbReference type="SUPFAM" id="SSF55874">
    <property type="entry name" value="ATPase domain of HSP90 chaperone/DNA topoisomerase II/histidine kinase"/>
    <property type="match status" value="1"/>
</dbReference>
<dbReference type="InterPro" id="IPR039421">
    <property type="entry name" value="Type_1_exporter"/>
</dbReference>
<keyword evidence="6 15" id="KW-0067">ATP-binding</keyword>
<feature type="transmembrane region" description="Helical" evidence="11">
    <location>
        <begin position="171"/>
        <end position="191"/>
    </location>
</feature>
<feature type="transmembrane region" description="Helical" evidence="11">
    <location>
        <begin position="257"/>
        <end position="276"/>
    </location>
</feature>
<evidence type="ECO:0000256" key="1">
    <source>
        <dbReference type="ARBA" id="ARBA00004651"/>
    </source>
</evidence>
<evidence type="ECO:0000256" key="3">
    <source>
        <dbReference type="ARBA" id="ARBA00022475"/>
    </source>
</evidence>
<dbReference type="InterPro" id="IPR001789">
    <property type="entry name" value="Sig_transdc_resp-reg_receiver"/>
</dbReference>
<feature type="region of interest" description="Disordered" evidence="10">
    <location>
        <begin position="693"/>
        <end position="719"/>
    </location>
</feature>
<dbReference type="PANTHER" id="PTHR24221:SF402">
    <property type="entry name" value="IRON-SULFUR CLUSTERS TRANSPORTER ABCB7, MITOCHONDRIAL"/>
    <property type="match status" value="1"/>
</dbReference>
<evidence type="ECO:0000256" key="4">
    <source>
        <dbReference type="ARBA" id="ARBA00022692"/>
    </source>
</evidence>
<keyword evidence="7 11" id="KW-1133">Transmembrane helix</keyword>
<dbReference type="InterPro" id="IPR036640">
    <property type="entry name" value="ABC1_TM_sf"/>
</dbReference>
<dbReference type="Gene3D" id="1.20.1560.10">
    <property type="entry name" value="ABC transporter type 1, transmembrane domain"/>
    <property type="match status" value="1"/>
</dbReference>
<keyword evidence="2" id="KW-0813">Transport</keyword>
<keyword evidence="5" id="KW-0547">Nucleotide-binding</keyword>
<evidence type="ECO:0000256" key="7">
    <source>
        <dbReference type="ARBA" id="ARBA00022989"/>
    </source>
</evidence>
<keyword evidence="16" id="KW-1185">Reference proteome</keyword>
<evidence type="ECO:0000256" key="11">
    <source>
        <dbReference type="SAM" id="Phobius"/>
    </source>
</evidence>
<dbReference type="SMART" id="SM00382">
    <property type="entry name" value="AAA"/>
    <property type="match status" value="1"/>
</dbReference>
<dbReference type="RefSeq" id="WP_129152343.1">
    <property type="nucleotide sequence ID" value="NZ_JBHSDO010000017.1"/>
</dbReference>
<feature type="domain" description="ABC transporter" evidence="13">
    <location>
        <begin position="356"/>
        <end position="590"/>
    </location>
</feature>
<proteinExistence type="predicted"/>
<dbReference type="GO" id="GO:0005886">
    <property type="term" value="C:plasma membrane"/>
    <property type="evidence" value="ECO:0007669"/>
    <property type="project" value="UniProtKB-SubCell"/>
</dbReference>
<dbReference type="SMART" id="SM00448">
    <property type="entry name" value="REC"/>
    <property type="match status" value="1"/>
</dbReference>
<dbReference type="AlphaFoldDB" id="A0A4Q1HIT6"/>
<evidence type="ECO:0000313" key="15">
    <source>
        <dbReference type="EMBL" id="RXN86176.1"/>
    </source>
</evidence>
<gene>
    <name evidence="15" type="ORF">C7R54_20805</name>
</gene>
<dbReference type="SUPFAM" id="SSF90123">
    <property type="entry name" value="ABC transporter transmembrane region"/>
    <property type="match status" value="1"/>
</dbReference>
<feature type="transmembrane region" description="Helical" evidence="11">
    <location>
        <begin position="30"/>
        <end position="51"/>
    </location>
</feature>
<feature type="modified residue" description="4-aspartylphosphate" evidence="9">
    <location>
        <position position="829"/>
    </location>
</feature>
<name>A0A4Q1HIT6_9BURK</name>
<dbReference type="GO" id="GO:0016887">
    <property type="term" value="F:ATP hydrolysis activity"/>
    <property type="evidence" value="ECO:0007669"/>
    <property type="project" value="InterPro"/>
</dbReference>
<dbReference type="InterPro" id="IPR003439">
    <property type="entry name" value="ABC_transporter-like_ATP-bd"/>
</dbReference>
<dbReference type="Proteomes" id="UP000290849">
    <property type="component" value="Unassembled WGS sequence"/>
</dbReference>
<dbReference type="Gene3D" id="3.40.50.2300">
    <property type="match status" value="1"/>
</dbReference>
<dbReference type="GO" id="GO:0000160">
    <property type="term" value="P:phosphorelay signal transduction system"/>
    <property type="evidence" value="ECO:0007669"/>
    <property type="project" value="InterPro"/>
</dbReference>
<evidence type="ECO:0000313" key="16">
    <source>
        <dbReference type="Proteomes" id="UP000290849"/>
    </source>
</evidence>
<dbReference type="InterPro" id="IPR036890">
    <property type="entry name" value="HATPase_C_sf"/>
</dbReference>
<keyword evidence="9" id="KW-0597">Phosphoprotein</keyword>
<feature type="domain" description="ABC transmembrane type-1" evidence="14">
    <location>
        <begin position="32"/>
        <end position="314"/>
    </location>
</feature>
<dbReference type="InterPro" id="IPR011006">
    <property type="entry name" value="CheY-like_superfamily"/>
</dbReference>
<evidence type="ECO:0000256" key="2">
    <source>
        <dbReference type="ARBA" id="ARBA00022448"/>
    </source>
</evidence>
<evidence type="ECO:0000256" key="6">
    <source>
        <dbReference type="ARBA" id="ARBA00022840"/>
    </source>
</evidence>
<dbReference type="PROSITE" id="PS50110">
    <property type="entry name" value="RESPONSE_REGULATORY"/>
    <property type="match status" value="1"/>
</dbReference>
<comment type="caution">
    <text evidence="15">The sequence shown here is derived from an EMBL/GenBank/DDBJ whole genome shotgun (WGS) entry which is preliminary data.</text>
</comment>
<dbReference type="PROSITE" id="PS50929">
    <property type="entry name" value="ABC_TM1F"/>
    <property type="match status" value="1"/>
</dbReference>
<dbReference type="Pfam" id="PF02518">
    <property type="entry name" value="HATPase_c"/>
    <property type="match status" value="1"/>
</dbReference>
<dbReference type="CDD" id="cd18582">
    <property type="entry name" value="ABC_6TM_ATM1_ABCB7"/>
    <property type="match status" value="1"/>
</dbReference>
<dbReference type="PROSITE" id="PS50893">
    <property type="entry name" value="ABC_TRANSPORTER_2"/>
    <property type="match status" value="1"/>
</dbReference>
<dbReference type="Pfam" id="PF00005">
    <property type="entry name" value="ABC_tran"/>
    <property type="match status" value="1"/>
</dbReference>
<dbReference type="SUPFAM" id="SSF52540">
    <property type="entry name" value="P-loop containing nucleoside triphosphate hydrolases"/>
    <property type="match status" value="1"/>
</dbReference>
<dbReference type="GO" id="GO:0005524">
    <property type="term" value="F:ATP binding"/>
    <property type="evidence" value="ECO:0007669"/>
    <property type="project" value="UniProtKB-KW"/>
</dbReference>
<reference evidence="15 16" key="1">
    <citation type="journal article" date="2017" name="Int. J. Syst. Evol. Microbiol.">
        <title>Achromobacter aloeverae sp. nov., isolated from the root of Aloe vera (L.) Burm.f.</title>
        <authorList>
            <person name="Kuncharoen N."/>
            <person name="Muramatsu Y."/>
            <person name="Shibata C."/>
            <person name="Kamakura Y."/>
            <person name="Nakagawa Y."/>
            <person name="Tanasupawat S."/>
        </authorList>
    </citation>
    <scope>NUCLEOTIDE SEQUENCE [LARGE SCALE GENOMIC DNA]</scope>
    <source>
        <strain evidence="15 16">AVA-1</strain>
    </source>
</reference>
<sequence>MARRSIASRAARREILRLLWEALHRYHRRVGAALALLVVAKLLTVAVPWVLKRIVDHLSAPAVAVLPVFLLLGYAVLRFSGGLVTELRDLVFARVALTTVAHFNARLAAHLHQLGARFHAGRQTGALARDVERGTVGLNFLLGTALFTVLPTLVEIVSVVLILALGYNVGFTWIIGATFVIYATITSLLTARRTRYQRQLNELDSRAGGRLIDGLLNHDTVKYFNNEALEDRRLRETLNEWTLVGEENQRALSTLHICQSAVIALGVGAVMLLAGQDVLGGQLTVGDLVLVNAYIIQICLPLNTLGMVFRQTREATVNAERACELLTLPTESSEVSSPAGGGPSAARVLRDPRGPLRFEQVDFSYEPGRQILHGVSFAVPAGSTVAVVGGSGSGKSTLARLLFRFYDPDSGHITLGGQDLREVEHASLRAALGIVPQETILFNETIAYNIGYGRPGASMAEIIEAAAGARVHDFIKSLPAQYETVVGERGVKLSGGERQRIAIARALLKNPSVLVFDEATSALDTRTERAIQAELERVARGRTTLVIAHRLSTVVGADTILVLEQGRVVERGTHDELLAAGGIYNQMWNLQRQEAALITAESRLPPQPIHLGALVANLLDIVRGPMEEKGIRLYTELGGDGSRVTGDPSLVHHVLWELLTNAVAVTPPDGRIEIRLQPADGKVRIAITDGRLAPADAAAQSPDERRHPLAPDHAPPDPGRLAAQVRQAGGAFGVQRPAGGYGATYWLELPQRTAPDTAAIPSTPMLAGPRLLQGLHIALTARNAAEREDLKDRLSAAGARVDVYGSGHALLDWFRTHVPAEWPSVLVADVVLEDMDGYALIGALRVIETERGIPLSGRLPAIAVSSPAAREGRLRALLAGYQAHVPRGAVGDDLVHQAQVLAATAHRLQPVRANAE</sequence>
<evidence type="ECO:0000256" key="10">
    <source>
        <dbReference type="SAM" id="MobiDB-lite"/>
    </source>
</evidence>
<organism evidence="15 16">
    <name type="scientific">Achromobacter aloeverae</name>
    <dbReference type="NCBI Taxonomy" id="1750518"/>
    <lineage>
        <taxon>Bacteria</taxon>
        <taxon>Pseudomonadati</taxon>
        <taxon>Pseudomonadota</taxon>
        <taxon>Betaproteobacteria</taxon>
        <taxon>Burkholderiales</taxon>
        <taxon>Alcaligenaceae</taxon>
        <taxon>Achromobacter</taxon>
    </lineage>
</organism>
<evidence type="ECO:0000259" key="14">
    <source>
        <dbReference type="PROSITE" id="PS50929"/>
    </source>
</evidence>
<dbReference type="InterPro" id="IPR011527">
    <property type="entry name" value="ABC1_TM_dom"/>
</dbReference>
<dbReference type="Gene3D" id="3.40.50.300">
    <property type="entry name" value="P-loop containing nucleotide triphosphate hydrolases"/>
    <property type="match status" value="1"/>
</dbReference>